<dbReference type="EMBL" id="CP000553">
    <property type="protein sequence ID" value="ABM75436.1"/>
    <property type="molecule type" value="Genomic_DNA"/>
</dbReference>
<dbReference type="Gene3D" id="3.10.560.10">
    <property type="entry name" value="Outer membrane lipoprotein wza domain like"/>
    <property type="match status" value="1"/>
</dbReference>
<dbReference type="RefSeq" id="WP_011823581.1">
    <property type="nucleotide sequence ID" value="NC_008819.1"/>
</dbReference>
<dbReference type="Proteomes" id="UP000002592">
    <property type="component" value="Chromosome"/>
</dbReference>
<feature type="domain" description="Polysaccharide export protein N-terminal" evidence="2">
    <location>
        <begin position="52"/>
        <end position="124"/>
    </location>
</feature>
<keyword evidence="1" id="KW-0732">Signal</keyword>
<organism evidence="3 4">
    <name type="scientific">Prochlorococcus marinus (strain NATL1A)</name>
    <dbReference type="NCBI Taxonomy" id="167555"/>
    <lineage>
        <taxon>Bacteria</taxon>
        <taxon>Bacillati</taxon>
        <taxon>Cyanobacteriota</taxon>
        <taxon>Cyanophyceae</taxon>
        <taxon>Synechococcales</taxon>
        <taxon>Prochlorococcaceae</taxon>
        <taxon>Prochlorococcus</taxon>
    </lineage>
</organism>
<dbReference type="PANTHER" id="PTHR33619">
    <property type="entry name" value="POLYSACCHARIDE EXPORT PROTEIN GFCE-RELATED"/>
    <property type="match status" value="1"/>
</dbReference>
<dbReference type="InterPro" id="IPR003715">
    <property type="entry name" value="Poly_export_N"/>
</dbReference>
<dbReference type="GO" id="GO:0015159">
    <property type="term" value="F:polysaccharide transmembrane transporter activity"/>
    <property type="evidence" value="ECO:0007669"/>
    <property type="project" value="InterPro"/>
</dbReference>
<dbReference type="HOGENOM" id="CLU_022181_0_0_3"/>
<evidence type="ECO:0000313" key="4">
    <source>
        <dbReference type="Proteomes" id="UP000002592"/>
    </source>
</evidence>
<dbReference type="InterPro" id="IPR049712">
    <property type="entry name" value="Poly_export"/>
</dbReference>
<sequence length="415" mass="45848">MHIRKPTQVKALSFKVIGFICLSSIIGVNAQQVIEERSVPLDTSYLESKNELEDYILDTGDVLNIEFVNVPELNGLFKINELGEIYFKRIKSTYVRGLTINELTQLLEERYKEFLVNPEIYIRINTYKSIRVSIRGEVKAPGVISLPAYISTSFATSLDVFDNKQSSLDSDNNISKRNKNSSYLSLSTNKNVNGDSLINSNNLIKRNNDYITTLSNAIQKAGGLTSSSDISKLEITREIPLGNGGGKKRAIVNFLPYIRNADASSDMRLFDGDDIFIPRLKEKDLTIIPDSILSGLSPRFINVSVGGRIENPSTVKIPIEGSLSDAMNLTGPRKPLSGEIYLIRYNQDGTLLRKGISYSSSAPPGSPKNPYLLAGDSITVKNSILGRTSGTLRAITEPFAGIFATKELMEGLYEK</sequence>
<accession>A2C1S6</accession>
<proteinExistence type="predicted"/>
<evidence type="ECO:0000313" key="3">
    <source>
        <dbReference type="EMBL" id="ABM75436.1"/>
    </source>
</evidence>
<dbReference type="PANTHER" id="PTHR33619:SF3">
    <property type="entry name" value="POLYSACCHARIDE EXPORT PROTEIN GFCE-RELATED"/>
    <property type="match status" value="1"/>
</dbReference>
<evidence type="ECO:0000256" key="1">
    <source>
        <dbReference type="ARBA" id="ARBA00022729"/>
    </source>
</evidence>
<dbReference type="KEGG" id="pme:NATL1_08781"/>
<dbReference type="Pfam" id="PF02563">
    <property type="entry name" value="Poly_export"/>
    <property type="match status" value="1"/>
</dbReference>
<dbReference type="eggNOG" id="COG1596">
    <property type="taxonomic scope" value="Bacteria"/>
</dbReference>
<protein>
    <recommendedName>
        <fullName evidence="2">Polysaccharide export protein N-terminal domain-containing protein</fullName>
    </recommendedName>
</protein>
<dbReference type="AlphaFoldDB" id="A2C1S6"/>
<reference evidence="4" key="1">
    <citation type="journal article" date="2007" name="PLoS Genet.">
        <title>Patterns and implications of gene gain and loss in the evolution of Prochlorococcus.</title>
        <authorList>
            <person name="Kettler G.C."/>
            <person name="Martiny A.C."/>
            <person name="Huang K."/>
            <person name="Zucker J."/>
            <person name="Coleman M.L."/>
            <person name="Rodrigue S."/>
            <person name="Chen F."/>
            <person name="Lapidus A."/>
            <person name="Ferriera S."/>
            <person name="Johnson J."/>
            <person name="Steglich C."/>
            <person name="Church G.M."/>
            <person name="Richardson P."/>
            <person name="Chisholm S.W."/>
        </authorList>
    </citation>
    <scope>NUCLEOTIDE SEQUENCE [LARGE SCALE GENOMIC DNA]</scope>
    <source>
        <strain evidence="4">NATL1A</strain>
    </source>
</reference>
<gene>
    <name evidence="3" type="primary">wza</name>
    <name evidence="3" type="ordered locus">NATL1_08781</name>
</gene>
<name>A2C1S6_PROM1</name>
<evidence type="ECO:0000259" key="2">
    <source>
        <dbReference type="Pfam" id="PF02563"/>
    </source>
</evidence>